<evidence type="ECO:0000313" key="12">
    <source>
        <dbReference type="Proteomes" id="UP000274756"/>
    </source>
</evidence>
<dbReference type="InterPro" id="IPR051608">
    <property type="entry name" value="RQC_Subunit_NEMF"/>
</dbReference>
<dbReference type="PANTHER" id="PTHR15239:SF6">
    <property type="entry name" value="RIBOSOME QUALITY CONTROL COMPLEX SUBUNIT NEMF"/>
    <property type="match status" value="1"/>
</dbReference>
<keyword evidence="6" id="KW-0539">Nucleus</keyword>
<dbReference type="PANTHER" id="PTHR15239">
    <property type="entry name" value="NUCLEAR EXPORT MEDIATOR FACTOR NEMF"/>
    <property type="match status" value="1"/>
</dbReference>
<sequence>MKNRFSTLDLFAIIHDLKKLEGIRVHNIYDIDNKTYLIRLQNKKYFLLIESGIRIHKTDFDWRKSMFPSSFTMKLRKHIKQKRLTGLNQIGIDRIIDLKFGDQQQSSHIIVELYDKGNIILTDYDYIILNILRPREDKNSDVRFFVDEVFRYPICEARQKVSCPTKQDINSIFLNPNLPSIFSFSIVSIFNFQEFHPFKFTQYCNMEISEFETFSDCVDRFFSKLQEQKADEKALNAEREAMKKLENVTKDQQERIRCLALAQSDEEQMAHLIELNVELVDKALYVIRSAIANKVSWEAIDEMRLRAAKMGDEVASVIVELKLDCNQIFLLLNDPENEEIGPKKVPIDLALSAYQNSQKLYSLKKLAAEKQRKTELAAQRTSFLKHNLFQVRLKAVASKMRRTMWFEKFYWFISSENYLVICGRDAQQNEYLRKGDVYVHADVRGGPTVVIRNETMSEIPPKTLNEAGVMAICYSSAWASNLSANAWWVYHHQVSRTAPTGEYLTPGSFMIRGKKNFLPSCQLQMGFGLMFKLADESISAHANERSACRAANDIIEEEVFLKNGDEVPLDEIVGTENGEEYTIMQIGPTVSRKDFVKTPEIRDEVIDEYKSKNINNQSDSQSRPLTIRQRHKAAKIKKKYKNQDDEERELRMMILGTTKGQEKSKHLMRIFLFLRALTITGWTRCQEANEDFDEINEQSSNEENLINSLTWAPRLEDILLFAIPVVAPYQMMHNFKYKVKLTPGTGKRGKCAKSAMQLFEQELGLIKLLASDDQISRNIPGKVRVSAPLLYHR</sequence>
<evidence type="ECO:0000256" key="4">
    <source>
        <dbReference type="ARBA" id="ARBA00022490"/>
    </source>
</evidence>
<dbReference type="Proteomes" id="UP000274756">
    <property type="component" value="Unassembled WGS sequence"/>
</dbReference>
<dbReference type="Proteomes" id="UP000038040">
    <property type="component" value="Unplaced"/>
</dbReference>
<dbReference type="Pfam" id="PF05833">
    <property type="entry name" value="NFACT_N"/>
    <property type="match status" value="1"/>
</dbReference>
<evidence type="ECO:0000256" key="5">
    <source>
        <dbReference type="ARBA" id="ARBA00023054"/>
    </source>
</evidence>
<dbReference type="EMBL" id="UYYG01000024">
    <property type="protein sequence ID" value="VDN51575.1"/>
    <property type="molecule type" value="Genomic_DNA"/>
</dbReference>
<comment type="similarity">
    <text evidence="3">Belongs to the NEMF family.</text>
</comment>
<dbReference type="WBParaSite" id="DME_0000696901-mRNA-1">
    <property type="protein sequence ID" value="DME_0000696901-mRNA-1"/>
    <property type="gene ID" value="DME_0000696901"/>
</dbReference>
<evidence type="ECO:0000256" key="1">
    <source>
        <dbReference type="ARBA" id="ARBA00004123"/>
    </source>
</evidence>
<feature type="domain" description="NFACT protein C-terminal" evidence="9">
    <location>
        <begin position="701"/>
        <end position="761"/>
    </location>
</feature>
<evidence type="ECO:0000313" key="10">
    <source>
        <dbReference type="EMBL" id="VDN51575.1"/>
    </source>
</evidence>
<evidence type="ECO:0000313" key="13">
    <source>
        <dbReference type="WBParaSite" id="DME_0000696901-mRNA-1"/>
    </source>
</evidence>
<gene>
    <name evidence="10" type="ORF">DME_LOCUS1548</name>
</gene>
<dbReference type="GO" id="GO:0005634">
    <property type="term" value="C:nucleus"/>
    <property type="evidence" value="ECO:0007669"/>
    <property type="project" value="UniProtKB-SubCell"/>
</dbReference>
<accession>A0A0N4UHE3</accession>
<reference evidence="10 12" key="2">
    <citation type="submission" date="2018-11" db="EMBL/GenBank/DDBJ databases">
        <authorList>
            <consortium name="Pathogen Informatics"/>
        </authorList>
    </citation>
    <scope>NUCLEOTIDE SEQUENCE [LARGE SCALE GENOMIC DNA]</scope>
</reference>
<proteinExistence type="inferred from homology"/>
<dbReference type="GO" id="GO:1990112">
    <property type="term" value="C:RQC complex"/>
    <property type="evidence" value="ECO:0007669"/>
    <property type="project" value="TreeGrafter"/>
</dbReference>
<dbReference type="FunFam" id="2.30.310.10:FF:000001">
    <property type="entry name" value="Nuclear export mediator factor Nemf"/>
    <property type="match status" value="1"/>
</dbReference>
<evidence type="ECO:0000256" key="7">
    <source>
        <dbReference type="SAM" id="Coils"/>
    </source>
</evidence>
<dbReference type="GO" id="GO:0005737">
    <property type="term" value="C:cytoplasm"/>
    <property type="evidence" value="ECO:0007669"/>
    <property type="project" value="UniProtKB-SubCell"/>
</dbReference>
<dbReference type="Pfam" id="PF05670">
    <property type="entry name" value="NFACT-R_1"/>
    <property type="match status" value="1"/>
</dbReference>
<keyword evidence="4" id="KW-0963">Cytoplasm</keyword>
<evidence type="ECO:0000259" key="8">
    <source>
        <dbReference type="Pfam" id="PF05670"/>
    </source>
</evidence>
<dbReference type="InterPro" id="IPR021846">
    <property type="entry name" value="NFACT-C"/>
</dbReference>
<dbReference type="AlphaFoldDB" id="A0A0N4UHE3"/>
<dbReference type="STRING" id="318479.A0A0N4UHE3"/>
<dbReference type="GO" id="GO:0072344">
    <property type="term" value="P:rescue of stalled ribosome"/>
    <property type="evidence" value="ECO:0007669"/>
    <property type="project" value="TreeGrafter"/>
</dbReference>
<keyword evidence="12" id="KW-1185">Reference proteome</keyword>
<keyword evidence="5 7" id="KW-0175">Coiled coil</keyword>
<dbReference type="GO" id="GO:0043023">
    <property type="term" value="F:ribosomal large subunit binding"/>
    <property type="evidence" value="ECO:0007669"/>
    <property type="project" value="TreeGrafter"/>
</dbReference>
<evidence type="ECO:0000256" key="6">
    <source>
        <dbReference type="ARBA" id="ARBA00023242"/>
    </source>
</evidence>
<name>A0A0N4UHE3_DRAME</name>
<evidence type="ECO:0000256" key="3">
    <source>
        <dbReference type="ARBA" id="ARBA00008318"/>
    </source>
</evidence>
<dbReference type="Pfam" id="PF11923">
    <property type="entry name" value="NFACT-C"/>
    <property type="match status" value="1"/>
</dbReference>
<dbReference type="OrthoDB" id="207084at2759"/>
<evidence type="ECO:0000259" key="9">
    <source>
        <dbReference type="Pfam" id="PF11923"/>
    </source>
</evidence>
<protein>
    <submittedName>
        <fullName evidence="13">NFACT-R_1 domain-containing protein</fullName>
    </submittedName>
</protein>
<dbReference type="Gene3D" id="2.30.310.10">
    <property type="entry name" value="ibrinogen binding protein from staphylococcus aureus domain"/>
    <property type="match status" value="1"/>
</dbReference>
<feature type="coiled-coil region" evidence="7">
    <location>
        <begin position="225"/>
        <end position="255"/>
    </location>
</feature>
<evidence type="ECO:0000313" key="11">
    <source>
        <dbReference type="Proteomes" id="UP000038040"/>
    </source>
</evidence>
<dbReference type="GO" id="GO:1990116">
    <property type="term" value="P:ribosome-associated ubiquitin-dependent protein catabolic process"/>
    <property type="evidence" value="ECO:0007669"/>
    <property type="project" value="TreeGrafter"/>
</dbReference>
<feature type="domain" description="NFACT RNA-binding" evidence="8">
    <location>
        <begin position="408"/>
        <end position="513"/>
    </location>
</feature>
<dbReference type="InterPro" id="IPR008532">
    <property type="entry name" value="NFACT_RNA-bd"/>
</dbReference>
<organism evidence="11 13">
    <name type="scientific">Dracunculus medinensis</name>
    <name type="common">Guinea worm</name>
    <dbReference type="NCBI Taxonomy" id="318479"/>
    <lineage>
        <taxon>Eukaryota</taxon>
        <taxon>Metazoa</taxon>
        <taxon>Ecdysozoa</taxon>
        <taxon>Nematoda</taxon>
        <taxon>Chromadorea</taxon>
        <taxon>Rhabditida</taxon>
        <taxon>Spirurina</taxon>
        <taxon>Dracunculoidea</taxon>
        <taxon>Dracunculidae</taxon>
        <taxon>Dracunculus</taxon>
    </lineage>
</organism>
<evidence type="ECO:0000256" key="2">
    <source>
        <dbReference type="ARBA" id="ARBA00004496"/>
    </source>
</evidence>
<reference evidence="13" key="1">
    <citation type="submission" date="2017-02" db="UniProtKB">
        <authorList>
            <consortium name="WormBaseParasite"/>
        </authorList>
    </citation>
    <scope>IDENTIFICATION</scope>
</reference>
<dbReference type="GO" id="GO:0000049">
    <property type="term" value="F:tRNA binding"/>
    <property type="evidence" value="ECO:0007669"/>
    <property type="project" value="TreeGrafter"/>
</dbReference>
<comment type="subcellular location">
    <subcellularLocation>
        <location evidence="2">Cytoplasm</location>
    </subcellularLocation>
    <subcellularLocation>
        <location evidence="1">Nucleus</location>
    </subcellularLocation>
</comment>